<accession>B4I2A4</accession>
<dbReference type="AlphaFoldDB" id="B4I2A4"/>
<evidence type="ECO:0000313" key="2">
    <source>
        <dbReference type="EMBL" id="EDW54661.1"/>
    </source>
</evidence>
<dbReference type="Proteomes" id="UP000001292">
    <property type="component" value="Unassembled WGS sequence"/>
</dbReference>
<name>B4I2A4_DROSE</name>
<evidence type="ECO:0000313" key="3">
    <source>
        <dbReference type="Proteomes" id="UP000001292"/>
    </source>
</evidence>
<gene>
    <name evidence="2" type="primary">Dsec\GM17863</name>
    <name evidence="2" type="ORF">Dsec_GM17863</name>
</gene>
<organism evidence="3">
    <name type="scientific">Drosophila sechellia</name>
    <name type="common">Fruit fly</name>
    <dbReference type="NCBI Taxonomy" id="7238"/>
    <lineage>
        <taxon>Eukaryota</taxon>
        <taxon>Metazoa</taxon>
        <taxon>Ecdysozoa</taxon>
        <taxon>Arthropoda</taxon>
        <taxon>Hexapoda</taxon>
        <taxon>Insecta</taxon>
        <taxon>Pterygota</taxon>
        <taxon>Neoptera</taxon>
        <taxon>Endopterygota</taxon>
        <taxon>Diptera</taxon>
        <taxon>Brachycera</taxon>
        <taxon>Muscomorpha</taxon>
        <taxon>Ephydroidea</taxon>
        <taxon>Drosophilidae</taxon>
        <taxon>Drosophila</taxon>
        <taxon>Sophophora</taxon>
    </lineage>
</organism>
<keyword evidence="1" id="KW-1133">Transmembrane helix</keyword>
<dbReference type="EMBL" id="CH480820">
    <property type="protein sequence ID" value="EDW54661.1"/>
    <property type="molecule type" value="Genomic_DNA"/>
</dbReference>
<protein>
    <submittedName>
        <fullName evidence="2">GM17863</fullName>
    </submittedName>
</protein>
<evidence type="ECO:0000256" key="1">
    <source>
        <dbReference type="SAM" id="Phobius"/>
    </source>
</evidence>
<feature type="transmembrane region" description="Helical" evidence="1">
    <location>
        <begin position="27"/>
        <end position="44"/>
    </location>
</feature>
<keyword evidence="1" id="KW-0472">Membrane</keyword>
<proteinExistence type="predicted"/>
<dbReference type="HOGENOM" id="CLU_3052580_0_0_1"/>
<reference evidence="2 3" key="1">
    <citation type="journal article" date="2007" name="Nature">
        <title>Evolution of genes and genomes on the Drosophila phylogeny.</title>
        <authorList>
            <consortium name="Drosophila 12 Genomes Consortium"/>
            <person name="Clark A.G."/>
            <person name="Eisen M.B."/>
            <person name="Smith D.R."/>
            <person name="Bergman C.M."/>
            <person name="Oliver B."/>
            <person name="Markow T.A."/>
            <person name="Kaufman T.C."/>
            <person name="Kellis M."/>
            <person name="Gelbart W."/>
            <person name="Iyer V.N."/>
            <person name="Pollard D.A."/>
            <person name="Sackton T.B."/>
            <person name="Larracuente A.M."/>
            <person name="Singh N.D."/>
            <person name="Abad J.P."/>
            <person name="Abt D.N."/>
            <person name="Adryan B."/>
            <person name="Aguade M."/>
            <person name="Akashi H."/>
            <person name="Anderson W.W."/>
            <person name="Aquadro C.F."/>
            <person name="Ardell D.H."/>
            <person name="Arguello R."/>
            <person name="Artieri C.G."/>
            <person name="Barbash D.A."/>
            <person name="Barker D."/>
            <person name="Barsanti P."/>
            <person name="Batterham P."/>
            <person name="Batzoglou S."/>
            <person name="Begun D."/>
            <person name="Bhutkar A."/>
            <person name="Blanco E."/>
            <person name="Bosak S.A."/>
            <person name="Bradley R.K."/>
            <person name="Brand A.D."/>
            <person name="Brent M.R."/>
            <person name="Brooks A.N."/>
            <person name="Brown R.H."/>
            <person name="Butlin R.K."/>
            <person name="Caggese C."/>
            <person name="Calvi B.R."/>
            <person name="Bernardo de Carvalho A."/>
            <person name="Caspi A."/>
            <person name="Castrezana S."/>
            <person name="Celniker S.E."/>
            <person name="Chang J.L."/>
            <person name="Chapple C."/>
            <person name="Chatterji S."/>
            <person name="Chinwalla A."/>
            <person name="Civetta A."/>
            <person name="Clifton S.W."/>
            <person name="Comeron J.M."/>
            <person name="Costello J.C."/>
            <person name="Coyne J.A."/>
            <person name="Daub J."/>
            <person name="David R.G."/>
            <person name="Delcher A.L."/>
            <person name="Delehaunty K."/>
            <person name="Do C.B."/>
            <person name="Ebling H."/>
            <person name="Edwards K."/>
            <person name="Eickbush T."/>
            <person name="Evans J.D."/>
            <person name="Filipski A."/>
            <person name="Findeiss S."/>
            <person name="Freyhult E."/>
            <person name="Fulton L."/>
            <person name="Fulton R."/>
            <person name="Garcia A.C."/>
            <person name="Gardiner A."/>
            <person name="Garfield D.A."/>
            <person name="Garvin B.E."/>
            <person name="Gibson G."/>
            <person name="Gilbert D."/>
            <person name="Gnerre S."/>
            <person name="Godfrey J."/>
            <person name="Good R."/>
            <person name="Gotea V."/>
            <person name="Gravely B."/>
            <person name="Greenberg A.J."/>
            <person name="Griffiths-Jones S."/>
            <person name="Gross S."/>
            <person name="Guigo R."/>
            <person name="Gustafson E.A."/>
            <person name="Haerty W."/>
            <person name="Hahn M.W."/>
            <person name="Halligan D.L."/>
            <person name="Halpern A.L."/>
            <person name="Halter G.M."/>
            <person name="Han M.V."/>
            <person name="Heger A."/>
            <person name="Hillier L."/>
            <person name="Hinrichs A.S."/>
            <person name="Holmes I."/>
            <person name="Hoskins R.A."/>
            <person name="Hubisz M.J."/>
            <person name="Hultmark D."/>
            <person name="Huntley M.A."/>
            <person name="Jaffe D.B."/>
            <person name="Jagadeeshan S."/>
            <person name="Jeck W.R."/>
            <person name="Johnson J."/>
            <person name="Jones C.D."/>
            <person name="Jordan W.C."/>
            <person name="Karpen G.H."/>
            <person name="Kataoka E."/>
            <person name="Keightley P.D."/>
            <person name="Kheradpour P."/>
            <person name="Kirkness E.F."/>
            <person name="Koerich L.B."/>
            <person name="Kristiansen K."/>
            <person name="Kudrna D."/>
            <person name="Kulathinal R.J."/>
            <person name="Kumar S."/>
            <person name="Kwok R."/>
            <person name="Lander E."/>
            <person name="Langley C.H."/>
            <person name="Lapoint R."/>
            <person name="Lazzaro B.P."/>
            <person name="Lee S.J."/>
            <person name="Levesque L."/>
            <person name="Li R."/>
            <person name="Lin C.F."/>
            <person name="Lin M.F."/>
            <person name="Lindblad-Toh K."/>
            <person name="Llopart A."/>
            <person name="Long M."/>
            <person name="Low L."/>
            <person name="Lozovsky E."/>
            <person name="Lu J."/>
            <person name="Luo M."/>
            <person name="Machado C.A."/>
            <person name="Makalowski W."/>
            <person name="Marzo M."/>
            <person name="Matsuda M."/>
            <person name="Matzkin L."/>
            <person name="McAllister B."/>
            <person name="McBride C.S."/>
            <person name="McKernan B."/>
            <person name="McKernan K."/>
            <person name="Mendez-Lago M."/>
            <person name="Minx P."/>
            <person name="Mollenhauer M.U."/>
            <person name="Montooth K."/>
            <person name="Mount S.M."/>
            <person name="Mu X."/>
            <person name="Myers E."/>
            <person name="Negre B."/>
            <person name="Newfeld S."/>
            <person name="Nielsen R."/>
            <person name="Noor M.A."/>
            <person name="O'Grady P."/>
            <person name="Pachter L."/>
            <person name="Papaceit M."/>
            <person name="Parisi M.J."/>
            <person name="Parisi M."/>
            <person name="Parts L."/>
            <person name="Pedersen J.S."/>
            <person name="Pesole G."/>
            <person name="Phillippy A.M."/>
            <person name="Ponting C.P."/>
            <person name="Pop M."/>
            <person name="Porcelli D."/>
            <person name="Powell J.R."/>
            <person name="Prohaska S."/>
            <person name="Pruitt K."/>
            <person name="Puig M."/>
            <person name="Quesneville H."/>
            <person name="Ram K.R."/>
            <person name="Rand D."/>
            <person name="Rasmussen M.D."/>
            <person name="Reed L.K."/>
            <person name="Reenan R."/>
            <person name="Reily A."/>
            <person name="Remington K.A."/>
            <person name="Rieger T.T."/>
            <person name="Ritchie M.G."/>
            <person name="Robin C."/>
            <person name="Rogers Y.H."/>
            <person name="Rohde C."/>
            <person name="Rozas J."/>
            <person name="Rubenfield M.J."/>
            <person name="Ruiz A."/>
            <person name="Russo S."/>
            <person name="Salzberg S.L."/>
            <person name="Sanchez-Gracia A."/>
            <person name="Saranga D.J."/>
            <person name="Sato H."/>
            <person name="Schaeffer S.W."/>
            <person name="Schatz M.C."/>
            <person name="Schlenke T."/>
            <person name="Schwartz R."/>
            <person name="Segarra C."/>
            <person name="Singh R.S."/>
            <person name="Sirot L."/>
            <person name="Sirota M."/>
            <person name="Sisneros N.B."/>
            <person name="Smith C.D."/>
            <person name="Smith T.F."/>
            <person name="Spieth J."/>
            <person name="Stage D.E."/>
            <person name="Stark A."/>
            <person name="Stephan W."/>
            <person name="Strausberg R.L."/>
            <person name="Strempel S."/>
            <person name="Sturgill D."/>
            <person name="Sutton G."/>
            <person name="Sutton G.G."/>
            <person name="Tao W."/>
            <person name="Teichmann S."/>
            <person name="Tobari Y.N."/>
            <person name="Tomimura Y."/>
            <person name="Tsolas J.M."/>
            <person name="Valente V.L."/>
            <person name="Venter E."/>
            <person name="Venter J.C."/>
            <person name="Vicario S."/>
            <person name="Vieira F.G."/>
            <person name="Vilella A.J."/>
            <person name="Villasante A."/>
            <person name="Walenz B."/>
            <person name="Wang J."/>
            <person name="Wasserman M."/>
            <person name="Watts T."/>
            <person name="Wilson D."/>
            <person name="Wilson R.K."/>
            <person name="Wing R.A."/>
            <person name="Wolfner M.F."/>
            <person name="Wong A."/>
            <person name="Wong G.K."/>
            <person name="Wu C.I."/>
            <person name="Wu G."/>
            <person name="Yamamoto D."/>
            <person name="Yang H.P."/>
            <person name="Yang S.P."/>
            <person name="Yorke J.A."/>
            <person name="Yoshida K."/>
            <person name="Zdobnov E."/>
            <person name="Zhang P."/>
            <person name="Zhang Y."/>
            <person name="Zimin A.V."/>
            <person name="Baldwin J."/>
            <person name="Abdouelleil A."/>
            <person name="Abdulkadir J."/>
            <person name="Abebe A."/>
            <person name="Abera B."/>
            <person name="Abreu J."/>
            <person name="Acer S.C."/>
            <person name="Aftuck L."/>
            <person name="Alexander A."/>
            <person name="An P."/>
            <person name="Anderson E."/>
            <person name="Anderson S."/>
            <person name="Arachi H."/>
            <person name="Azer M."/>
            <person name="Bachantsang P."/>
            <person name="Barry A."/>
            <person name="Bayul T."/>
            <person name="Berlin A."/>
            <person name="Bessette D."/>
            <person name="Bloom T."/>
            <person name="Blye J."/>
            <person name="Boguslavskiy L."/>
            <person name="Bonnet C."/>
            <person name="Boukhgalter B."/>
            <person name="Bourzgui I."/>
            <person name="Brown A."/>
            <person name="Cahill P."/>
            <person name="Channer S."/>
            <person name="Cheshatsang Y."/>
            <person name="Chuda L."/>
            <person name="Citroen M."/>
            <person name="Collymore A."/>
            <person name="Cooke P."/>
            <person name="Costello M."/>
            <person name="D'Aco K."/>
            <person name="Daza R."/>
            <person name="De Haan G."/>
            <person name="DeGray S."/>
            <person name="DeMaso C."/>
            <person name="Dhargay N."/>
            <person name="Dooley K."/>
            <person name="Dooley E."/>
            <person name="Doricent M."/>
            <person name="Dorje P."/>
            <person name="Dorjee K."/>
            <person name="Dupes A."/>
            <person name="Elong R."/>
            <person name="Falk J."/>
            <person name="Farina A."/>
            <person name="Faro S."/>
            <person name="Ferguson D."/>
            <person name="Fisher S."/>
            <person name="Foley C.D."/>
            <person name="Franke A."/>
            <person name="Friedrich D."/>
            <person name="Gadbois L."/>
            <person name="Gearin G."/>
            <person name="Gearin C.R."/>
            <person name="Giannoukos G."/>
            <person name="Goode T."/>
            <person name="Graham J."/>
            <person name="Grandbois E."/>
            <person name="Grewal S."/>
            <person name="Gyaltsen K."/>
            <person name="Hafez N."/>
            <person name="Hagos B."/>
            <person name="Hall J."/>
            <person name="Henson C."/>
            <person name="Hollinger A."/>
            <person name="Honan T."/>
            <person name="Huard M.D."/>
            <person name="Hughes L."/>
            <person name="Hurhula B."/>
            <person name="Husby M.E."/>
            <person name="Kamat A."/>
            <person name="Kanga B."/>
            <person name="Kashin S."/>
            <person name="Khazanovich D."/>
            <person name="Kisner P."/>
            <person name="Lance K."/>
            <person name="Lara M."/>
            <person name="Lee W."/>
            <person name="Lennon N."/>
            <person name="Letendre F."/>
            <person name="LeVine R."/>
            <person name="Lipovsky A."/>
            <person name="Liu X."/>
            <person name="Liu J."/>
            <person name="Liu S."/>
            <person name="Lokyitsang T."/>
            <person name="Lokyitsang Y."/>
            <person name="Lubonja R."/>
            <person name="Lui A."/>
            <person name="MacDonald P."/>
            <person name="Magnisalis V."/>
            <person name="Maru K."/>
            <person name="Matthews C."/>
            <person name="McCusker W."/>
            <person name="McDonough S."/>
            <person name="Mehta T."/>
            <person name="Meldrim J."/>
            <person name="Meneus L."/>
            <person name="Mihai O."/>
            <person name="Mihalev A."/>
            <person name="Mihova T."/>
            <person name="Mittelman R."/>
            <person name="Mlenga V."/>
            <person name="Montmayeur A."/>
            <person name="Mulrain L."/>
            <person name="Navidi A."/>
            <person name="Naylor J."/>
            <person name="Negash T."/>
            <person name="Nguyen T."/>
            <person name="Nguyen N."/>
            <person name="Nicol R."/>
            <person name="Norbu C."/>
            <person name="Norbu N."/>
            <person name="Novod N."/>
            <person name="O'Neill B."/>
            <person name="Osman S."/>
            <person name="Markiewicz E."/>
            <person name="Oyono O.L."/>
            <person name="Patti C."/>
            <person name="Phunkhang P."/>
            <person name="Pierre F."/>
            <person name="Priest M."/>
            <person name="Raghuraman S."/>
            <person name="Rege F."/>
            <person name="Reyes R."/>
            <person name="Rise C."/>
            <person name="Rogov P."/>
            <person name="Ross K."/>
            <person name="Ryan E."/>
            <person name="Settipalli S."/>
            <person name="Shea T."/>
            <person name="Sherpa N."/>
            <person name="Shi L."/>
            <person name="Shih D."/>
            <person name="Sparrow T."/>
            <person name="Spaulding J."/>
            <person name="Stalker J."/>
            <person name="Stange-Thomann N."/>
            <person name="Stavropoulos S."/>
            <person name="Stone C."/>
            <person name="Strader C."/>
            <person name="Tesfaye S."/>
            <person name="Thomson T."/>
            <person name="Thoulutsang Y."/>
            <person name="Thoulutsang D."/>
            <person name="Topham K."/>
            <person name="Topping I."/>
            <person name="Tsamla T."/>
            <person name="Vassiliev H."/>
            <person name="Vo A."/>
            <person name="Wangchuk T."/>
            <person name="Wangdi T."/>
            <person name="Weiand M."/>
            <person name="Wilkinson J."/>
            <person name="Wilson A."/>
            <person name="Yadav S."/>
            <person name="Young G."/>
            <person name="Yu Q."/>
            <person name="Zembek L."/>
            <person name="Zhong D."/>
            <person name="Zimmer A."/>
            <person name="Zwirko Z."/>
            <person name="Jaffe D.B."/>
            <person name="Alvarez P."/>
            <person name="Brockman W."/>
            <person name="Butler J."/>
            <person name="Chin C."/>
            <person name="Gnerre S."/>
            <person name="Grabherr M."/>
            <person name="Kleber M."/>
            <person name="Mauceli E."/>
            <person name="MacCallum I."/>
        </authorList>
    </citation>
    <scope>NUCLEOTIDE SEQUENCE [LARGE SCALE GENOMIC DNA]</scope>
    <source>
        <strain evidence="3">Rob3c / Tucson 14021-0248.25</strain>
    </source>
</reference>
<keyword evidence="1" id="KW-0812">Transmembrane</keyword>
<keyword evidence="3" id="KW-1185">Reference proteome</keyword>
<sequence length="54" mass="5960">MAWVLSWSRATPIGAVPMPMPIPSSRAISIFMTMSLSTALFHLPPAKVLRFMSK</sequence>